<evidence type="ECO:0000256" key="2">
    <source>
        <dbReference type="ARBA" id="ARBA00022840"/>
    </source>
</evidence>
<dbReference type="RefSeq" id="WP_101358183.1">
    <property type="nucleotide sequence ID" value="NZ_NKXO01000011.1"/>
</dbReference>
<evidence type="ECO:0000313" key="6">
    <source>
        <dbReference type="Proteomes" id="UP000233387"/>
    </source>
</evidence>
<dbReference type="SUPFAM" id="SSF56801">
    <property type="entry name" value="Acetyl-CoA synthetase-like"/>
    <property type="match status" value="1"/>
</dbReference>
<keyword evidence="6" id="KW-1185">Reference proteome</keyword>
<dbReference type="Gene3D" id="3.40.50.12780">
    <property type="entry name" value="N-terminal domain of ligase-like"/>
    <property type="match status" value="1"/>
</dbReference>
<protein>
    <submittedName>
        <fullName evidence="5">Long-chain acyl-CoA synthetase</fullName>
    </submittedName>
</protein>
<dbReference type="Pfam" id="PF23562">
    <property type="entry name" value="AMP-binding_C_3"/>
    <property type="match status" value="1"/>
</dbReference>
<dbReference type="InterPro" id="IPR000873">
    <property type="entry name" value="AMP-dep_synth/lig_dom"/>
</dbReference>
<dbReference type="PANTHER" id="PTHR43272:SF33">
    <property type="entry name" value="AMP-BINDING DOMAIN-CONTAINING PROTEIN-RELATED"/>
    <property type="match status" value="1"/>
</dbReference>
<dbReference type="Gene3D" id="3.30.300.30">
    <property type="match status" value="1"/>
</dbReference>
<dbReference type="InterPro" id="IPR042099">
    <property type="entry name" value="ANL_N_sf"/>
</dbReference>
<evidence type="ECO:0000259" key="4">
    <source>
        <dbReference type="Pfam" id="PF00501"/>
    </source>
</evidence>
<name>A0A2N3III4_9BACT</name>
<dbReference type="PROSITE" id="PS00455">
    <property type="entry name" value="AMP_BINDING"/>
    <property type="match status" value="1"/>
</dbReference>
<dbReference type="InterPro" id="IPR045851">
    <property type="entry name" value="AMP-bd_C_sf"/>
</dbReference>
<feature type="domain" description="AMP-dependent synthetase/ligase" evidence="4">
    <location>
        <begin position="32"/>
        <end position="404"/>
    </location>
</feature>
<keyword evidence="1" id="KW-0547">Nucleotide-binding</keyword>
<dbReference type="Pfam" id="PF00501">
    <property type="entry name" value="AMP-binding"/>
    <property type="match status" value="1"/>
</dbReference>
<dbReference type="InterPro" id="IPR020845">
    <property type="entry name" value="AMP-binding_CS"/>
</dbReference>
<dbReference type="PANTHER" id="PTHR43272">
    <property type="entry name" value="LONG-CHAIN-FATTY-ACID--COA LIGASE"/>
    <property type="match status" value="1"/>
</dbReference>
<reference evidence="5 6" key="1">
    <citation type="submission" date="2017-06" db="EMBL/GenBank/DDBJ databases">
        <title>Raineya orbicola gen. nov., sp. nov. a slightly thermophilic bacterium of the phylum Bacteroidetes and the description of Raineyaceae fam. nov.</title>
        <authorList>
            <person name="Albuquerque L."/>
            <person name="Polonia A.R.M."/>
            <person name="Barroso C."/>
            <person name="Froufe H.J.C."/>
            <person name="Lage O."/>
            <person name="Lobo-Da-Cunha A."/>
            <person name="Egas C."/>
            <person name="Da Costa M.S."/>
        </authorList>
    </citation>
    <scope>NUCLEOTIDE SEQUENCE [LARGE SCALE GENOMIC DNA]</scope>
    <source>
        <strain evidence="5 6">SPSPC-11</strain>
    </source>
</reference>
<dbReference type="EMBL" id="NKXO01000011">
    <property type="protein sequence ID" value="PKQ70068.1"/>
    <property type="molecule type" value="Genomic_DNA"/>
</dbReference>
<gene>
    <name evidence="5" type="ORF">Rain11_0872</name>
</gene>
<dbReference type="GO" id="GO:0005524">
    <property type="term" value="F:ATP binding"/>
    <property type="evidence" value="ECO:0007669"/>
    <property type="project" value="UniProtKB-KW"/>
</dbReference>
<dbReference type="OrthoDB" id="9778383at2"/>
<proteinExistence type="predicted"/>
<comment type="catalytic activity">
    <reaction evidence="3">
        <text>a long-chain fatty acid + ATP + CoA = a long-chain fatty acyl-CoA + AMP + diphosphate</text>
        <dbReference type="Rhea" id="RHEA:15421"/>
        <dbReference type="ChEBI" id="CHEBI:30616"/>
        <dbReference type="ChEBI" id="CHEBI:33019"/>
        <dbReference type="ChEBI" id="CHEBI:57287"/>
        <dbReference type="ChEBI" id="CHEBI:57560"/>
        <dbReference type="ChEBI" id="CHEBI:83139"/>
        <dbReference type="ChEBI" id="CHEBI:456215"/>
        <dbReference type="EC" id="6.2.1.3"/>
    </reaction>
    <physiologicalReaction direction="left-to-right" evidence="3">
        <dbReference type="Rhea" id="RHEA:15422"/>
    </physiologicalReaction>
</comment>
<accession>A0A2N3III4</accession>
<dbReference type="AlphaFoldDB" id="A0A2N3III4"/>
<comment type="caution">
    <text evidence="5">The sequence shown here is derived from an EMBL/GenBank/DDBJ whole genome shotgun (WGS) entry which is preliminary data.</text>
</comment>
<evidence type="ECO:0000256" key="3">
    <source>
        <dbReference type="ARBA" id="ARBA00024484"/>
    </source>
</evidence>
<evidence type="ECO:0000313" key="5">
    <source>
        <dbReference type="EMBL" id="PKQ70068.1"/>
    </source>
</evidence>
<dbReference type="Proteomes" id="UP000233387">
    <property type="component" value="Unassembled WGS sequence"/>
</dbReference>
<dbReference type="GO" id="GO:0004467">
    <property type="term" value="F:long-chain fatty acid-CoA ligase activity"/>
    <property type="evidence" value="ECO:0007669"/>
    <property type="project" value="UniProtKB-EC"/>
</dbReference>
<keyword evidence="2" id="KW-0067">ATP-binding</keyword>
<dbReference type="GO" id="GO:0016020">
    <property type="term" value="C:membrane"/>
    <property type="evidence" value="ECO:0007669"/>
    <property type="project" value="TreeGrafter"/>
</dbReference>
<evidence type="ECO:0000256" key="1">
    <source>
        <dbReference type="ARBA" id="ARBA00022741"/>
    </source>
</evidence>
<organism evidence="5 6">
    <name type="scientific">Raineya orbicola</name>
    <dbReference type="NCBI Taxonomy" id="2016530"/>
    <lineage>
        <taxon>Bacteria</taxon>
        <taxon>Pseudomonadati</taxon>
        <taxon>Bacteroidota</taxon>
        <taxon>Cytophagia</taxon>
        <taxon>Cytophagales</taxon>
        <taxon>Raineyaceae</taxon>
        <taxon>Raineya</taxon>
    </lineage>
</organism>
<sequence>MATLTQNYKSFSIPTKFPERSTLKTMIEKFYHWEKTMPDKVFLRQPYGDTWKTFTFAEAGREARKIATWIREQVPAKSHIGLVSKNHSYWIITDLAIAMADCISVPFFPTLNAEQLNQVLVHSECKILFVGKLDNWQGMKEGIPANVKTIALPDSPAKELLQWESIAPKIEPLQENVKPDLDEVFTIIYTSGTTGTPKGAMITHLNTAMAMETNIQFLHLNHNDNQFFSYLPLCHIAERCIVEAFSIQCGGTVSFVESIDTFGKNLEDAQPTHFLAVPRIWIKFQMGILAKMPQKKLNFLLSLPIISSLVKKKIKKKLGLSRARMIVTGAAPMPAETLKWFHKLDIRIQEVYGMTENHAACTIMREDNMKIGTVGQPFPGVELRIDPQNGEIQMRAPWIMKGYYKDPEKTAEVIDSEGWLHTGDVGELDDQGFLKITGRVKDTFKTTKGEFIVPAPIEWGFATNHFIEQICVTGRTLDQPVALVVLSEIGLKASKDEVSKSLEHSCKEVNAGLPNYARISKIIITKEAWTVDNGMLTPTLKIKRNILEDRYAPLLAKAMSSDKMVVWE</sequence>